<organism evidence="7 8">
    <name type="scientific">Demequina capsici</name>
    <dbReference type="NCBI Taxonomy" id="3075620"/>
    <lineage>
        <taxon>Bacteria</taxon>
        <taxon>Bacillati</taxon>
        <taxon>Actinomycetota</taxon>
        <taxon>Actinomycetes</taxon>
        <taxon>Micrococcales</taxon>
        <taxon>Demequinaceae</taxon>
        <taxon>Demequina</taxon>
    </lineage>
</organism>
<feature type="transmembrane region" description="Helical" evidence="5">
    <location>
        <begin position="175"/>
        <end position="194"/>
    </location>
</feature>
<feature type="transmembrane region" description="Helical" evidence="5">
    <location>
        <begin position="118"/>
        <end position="136"/>
    </location>
</feature>
<evidence type="ECO:0000256" key="2">
    <source>
        <dbReference type="ARBA" id="ARBA00022692"/>
    </source>
</evidence>
<protein>
    <submittedName>
        <fullName evidence="7">MFS transporter</fullName>
    </submittedName>
</protein>
<comment type="subcellular location">
    <subcellularLocation>
        <location evidence="1">Cell membrane</location>
        <topology evidence="1">Multi-pass membrane protein</topology>
    </subcellularLocation>
</comment>
<dbReference type="InterPro" id="IPR020846">
    <property type="entry name" value="MFS_dom"/>
</dbReference>
<dbReference type="AlphaFoldDB" id="A0AA96F7T7"/>
<feature type="transmembrane region" description="Helical" evidence="5">
    <location>
        <begin position="244"/>
        <end position="260"/>
    </location>
</feature>
<reference evidence="7 8" key="1">
    <citation type="submission" date="2023-09" db="EMBL/GenBank/DDBJ databases">
        <title>Demequina sp. a novel bacteria isolated from Capsicum annuum.</title>
        <authorList>
            <person name="Humaira Z."/>
            <person name="Lee J."/>
            <person name="Cho D."/>
        </authorList>
    </citation>
    <scope>NUCLEOTIDE SEQUENCE [LARGE SCALE GENOMIC DNA]</scope>
    <source>
        <strain evidence="7 8">OYTSA14</strain>
    </source>
</reference>
<keyword evidence="4 5" id="KW-0472">Membrane</keyword>
<feature type="domain" description="Major facilitator superfamily (MFS) profile" evidence="6">
    <location>
        <begin position="23"/>
        <end position="466"/>
    </location>
</feature>
<feature type="transmembrane region" description="Helical" evidence="5">
    <location>
        <begin position="444"/>
        <end position="462"/>
    </location>
</feature>
<feature type="transmembrane region" description="Helical" evidence="5">
    <location>
        <begin position="22"/>
        <end position="49"/>
    </location>
</feature>
<keyword evidence="2 5" id="KW-0812">Transmembrane</keyword>
<feature type="transmembrane region" description="Helical" evidence="5">
    <location>
        <begin position="61"/>
        <end position="80"/>
    </location>
</feature>
<dbReference type="Pfam" id="PF07690">
    <property type="entry name" value="MFS_1"/>
    <property type="match status" value="1"/>
</dbReference>
<evidence type="ECO:0000256" key="5">
    <source>
        <dbReference type="SAM" id="Phobius"/>
    </source>
</evidence>
<dbReference type="InterPro" id="IPR036259">
    <property type="entry name" value="MFS_trans_sf"/>
</dbReference>
<evidence type="ECO:0000256" key="1">
    <source>
        <dbReference type="ARBA" id="ARBA00004651"/>
    </source>
</evidence>
<dbReference type="RefSeq" id="WP_313496534.1">
    <property type="nucleotide sequence ID" value="NZ_CP134879.1"/>
</dbReference>
<feature type="transmembrane region" description="Helical" evidence="5">
    <location>
        <begin position="214"/>
        <end position="232"/>
    </location>
</feature>
<dbReference type="PROSITE" id="PS50850">
    <property type="entry name" value="MFS"/>
    <property type="match status" value="1"/>
</dbReference>
<dbReference type="Gene3D" id="1.20.1720.10">
    <property type="entry name" value="Multidrug resistance protein D"/>
    <property type="match status" value="1"/>
</dbReference>
<evidence type="ECO:0000313" key="7">
    <source>
        <dbReference type="EMBL" id="WNM23546.1"/>
    </source>
</evidence>
<dbReference type="Proteomes" id="UP001304125">
    <property type="component" value="Chromosome"/>
</dbReference>
<dbReference type="Gene3D" id="1.20.1250.20">
    <property type="entry name" value="MFS general substrate transporter like domains"/>
    <property type="match status" value="1"/>
</dbReference>
<keyword evidence="8" id="KW-1185">Reference proteome</keyword>
<evidence type="ECO:0000313" key="8">
    <source>
        <dbReference type="Proteomes" id="UP001304125"/>
    </source>
</evidence>
<accession>A0AA96F7T7</accession>
<dbReference type="PANTHER" id="PTHR42718:SF42">
    <property type="entry name" value="EXPORT PROTEIN"/>
    <property type="match status" value="1"/>
</dbReference>
<dbReference type="GO" id="GO:0005886">
    <property type="term" value="C:plasma membrane"/>
    <property type="evidence" value="ECO:0007669"/>
    <property type="project" value="UniProtKB-SubCell"/>
</dbReference>
<evidence type="ECO:0000256" key="3">
    <source>
        <dbReference type="ARBA" id="ARBA00022989"/>
    </source>
</evidence>
<feature type="transmembrane region" description="Helical" evidence="5">
    <location>
        <begin position="92"/>
        <end position="112"/>
    </location>
</feature>
<dbReference type="EMBL" id="CP134879">
    <property type="protein sequence ID" value="WNM23546.1"/>
    <property type="molecule type" value="Genomic_DNA"/>
</dbReference>
<dbReference type="GO" id="GO:0022857">
    <property type="term" value="F:transmembrane transporter activity"/>
    <property type="evidence" value="ECO:0007669"/>
    <property type="project" value="InterPro"/>
</dbReference>
<dbReference type="PANTHER" id="PTHR42718">
    <property type="entry name" value="MAJOR FACILITATOR SUPERFAMILY MULTIDRUG TRANSPORTER MFSC"/>
    <property type="match status" value="1"/>
</dbReference>
<feature type="transmembrane region" description="Helical" evidence="5">
    <location>
        <begin position="418"/>
        <end position="438"/>
    </location>
</feature>
<sequence>MADSPAPPPRPTTVPRTATQSLVLWIAILGSFVSFLDGTIVTVALPAIMRELGGGITTQQWTVDAYMLTLGSLILVAGSISDSFGRLRVLRAGLIGFGITSLIIALAPSAPVLIAARFAQGAAGALLVPSSLALIMSHFRGPAQGRAIGTWTGATSAAMVVGPLVGGLFVDLASWRFAFLINVIPIAVTLWLLARLSHRDDAHDVRRADARVDLVSAALAALGLGGVVAALIEQPNLGWSDPLIVALLVLGAALLAAFLVRQSRVPDPMLPLPLFRTGNVAWGNAATFLIYGALSLNGFVLGVYLQEGAGLPATAAGMASLPVTVILMLASSRVGALSGRLGPRVFMTVGPITMAAGAMLLLRVGNDFTYWTQVLPGVILFGAGLALTVSPLTSAILGAVDPARSGIASAVNNAVARIAGLVTVALIGTIVGGTLDLAGFHRTAVVTAALLAAGGVVSWIGIRNPAATDDASTDDAPAS</sequence>
<feature type="transmembrane region" description="Helical" evidence="5">
    <location>
        <begin position="281"/>
        <end position="305"/>
    </location>
</feature>
<dbReference type="InterPro" id="IPR011701">
    <property type="entry name" value="MFS"/>
</dbReference>
<feature type="transmembrane region" description="Helical" evidence="5">
    <location>
        <begin position="311"/>
        <end position="329"/>
    </location>
</feature>
<feature type="transmembrane region" description="Helical" evidence="5">
    <location>
        <begin position="148"/>
        <end position="169"/>
    </location>
</feature>
<evidence type="ECO:0000256" key="4">
    <source>
        <dbReference type="ARBA" id="ARBA00023136"/>
    </source>
</evidence>
<dbReference type="SUPFAM" id="SSF103473">
    <property type="entry name" value="MFS general substrate transporter"/>
    <property type="match status" value="2"/>
</dbReference>
<name>A0AA96F7T7_9MICO</name>
<feature type="transmembrane region" description="Helical" evidence="5">
    <location>
        <begin position="374"/>
        <end position="397"/>
    </location>
</feature>
<proteinExistence type="predicted"/>
<gene>
    <name evidence="7" type="ORF">RN606_09215</name>
</gene>
<dbReference type="CDD" id="cd17321">
    <property type="entry name" value="MFS_MMR_MDR_like"/>
    <property type="match status" value="1"/>
</dbReference>
<keyword evidence="3 5" id="KW-1133">Transmembrane helix</keyword>
<feature type="transmembrane region" description="Helical" evidence="5">
    <location>
        <begin position="341"/>
        <end position="362"/>
    </location>
</feature>
<evidence type="ECO:0000259" key="6">
    <source>
        <dbReference type="PROSITE" id="PS50850"/>
    </source>
</evidence>
<dbReference type="PRINTS" id="PR01036">
    <property type="entry name" value="TCRTETB"/>
</dbReference>